<name>A0A9P6KQM8_9PLEO</name>
<dbReference type="PANTHER" id="PTHR12277">
    <property type="entry name" value="ALPHA/BETA HYDROLASE DOMAIN-CONTAINING PROTEIN"/>
    <property type="match status" value="1"/>
</dbReference>
<dbReference type="Proteomes" id="UP000756921">
    <property type="component" value="Unassembled WGS sequence"/>
</dbReference>
<accession>A0A9P6KQM8</accession>
<dbReference type="OrthoDB" id="446723at2759"/>
<keyword evidence="2" id="KW-1185">Reference proteome</keyword>
<comment type="caution">
    <text evidence="1">The sequence shown here is derived from an EMBL/GenBank/DDBJ whole genome shotgun (WGS) entry which is preliminary data.</text>
</comment>
<dbReference type="PANTHER" id="PTHR12277:SF81">
    <property type="entry name" value="PROTEIN ABHD13"/>
    <property type="match status" value="1"/>
</dbReference>
<sequence>MVAPFIRKGYWTLAALGGVWALLLGTAIHPTVQSHLVYMNKLHHGYFQNVENPEEFGFAKGQVTPFWLETSDHEKLFCWHVLPMDVYLEHERELVSRVQDDVVGRGEFVKTLGAKLLKEDARSKLVINFHGNSGHLALGWRPSIYRSMSGIPRTHTLVCDYRGFGLSTTTNAPHRPTEPGLIVDGISIVSFALHTLHHPASRITLLGQSLGTAVTAATALYFTDPTSSLLPASLPQSPSQMHPESFAAIVLVAAFTDLPTLLKSYKIKGFIPILSPLQSYPKIASFLSSRITDTWPTLSRLQALASAATTASTPLCITILHARNDQEFPFQIAETVYAPLETLVLAEEGASSVSERRSIQGGERVSRGAFAYRRVESKDGERSVEVEVVRYGGHSEGVGWGQVSLAVRRAWRRMGGEGMGKEYTGHEI</sequence>
<dbReference type="EMBL" id="WJXW01000006">
    <property type="protein sequence ID" value="KAF9734996.1"/>
    <property type="molecule type" value="Genomic_DNA"/>
</dbReference>
<gene>
    <name evidence="1" type="ORF">PMIN01_06401</name>
</gene>
<reference evidence="1" key="1">
    <citation type="journal article" date="2020" name="Mol. Plant Microbe Interact.">
        <title>Genome Sequence of the Biocontrol Agent Coniothyrium minitans strain Conio (IMI 134523).</title>
        <authorList>
            <person name="Patel D."/>
            <person name="Shittu T.A."/>
            <person name="Baroncelli R."/>
            <person name="Muthumeenakshi S."/>
            <person name="Osborne T.H."/>
            <person name="Janganan T.K."/>
            <person name="Sreenivasaprasad S."/>
        </authorList>
    </citation>
    <scope>NUCLEOTIDE SEQUENCE</scope>
    <source>
        <strain evidence="1">Conio</strain>
    </source>
</reference>
<evidence type="ECO:0000313" key="2">
    <source>
        <dbReference type="Proteomes" id="UP000756921"/>
    </source>
</evidence>
<protein>
    <submittedName>
        <fullName evidence="1">Abhydrolase domain-containing protein</fullName>
    </submittedName>
</protein>
<proteinExistence type="predicted"/>
<dbReference type="SUPFAM" id="SSF53474">
    <property type="entry name" value="alpha/beta-Hydrolases"/>
    <property type="match status" value="1"/>
</dbReference>
<dbReference type="AlphaFoldDB" id="A0A9P6KQM8"/>
<dbReference type="Gene3D" id="3.40.50.1820">
    <property type="entry name" value="alpha/beta hydrolase"/>
    <property type="match status" value="1"/>
</dbReference>
<organism evidence="1 2">
    <name type="scientific">Paraphaeosphaeria minitans</name>
    <dbReference type="NCBI Taxonomy" id="565426"/>
    <lineage>
        <taxon>Eukaryota</taxon>
        <taxon>Fungi</taxon>
        <taxon>Dikarya</taxon>
        <taxon>Ascomycota</taxon>
        <taxon>Pezizomycotina</taxon>
        <taxon>Dothideomycetes</taxon>
        <taxon>Pleosporomycetidae</taxon>
        <taxon>Pleosporales</taxon>
        <taxon>Massarineae</taxon>
        <taxon>Didymosphaeriaceae</taxon>
        <taxon>Paraphaeosphaeria</taxon>
    </lineage>
</organism>
<evidence type="ECO:0000313" key="1">
    <source>
        <dbReference type="EMBL" id="KAF9734996.1"/>
    </source>
</evidence>
<dbReference type="InterPro" id="IPR029058">
    <property type="entry name" value="AB_hydrolase_fold"/>
</dbReference>